<reference evidence="2" key="1">
    <citation type="submission" date="2017-03" db="EMBL/GenBank/DDBJ databases">
        <title>Phytopthora megakarya and P. palmivora, two closely related causual agents of cacao black pod achieved similar genome size and gene model numbers by different mechanisms.</title>
        <authorList>
            <person name="Ali S."/>
            <person name="Shao J."/>
            <person name="Larry D.J."/>
            <person name="Kronmiller B."/>
            <person name="Shen D."/>
            <person name="Strem M.D."/>
            <person name="Melnick R.L."/>
            <person name="Guiltinan M.J."/>
            <person name="Tyler B.M."/>
            <person name="Meinhardt L.W."/>
            <person name="Bailey B.A."/>
        </authorList>
    </citation>
    <scope>NUCLEOTIDE SEQUENCE [LARGE SCALE GENOMIC DNA]</scope>
    <source>
        <strain evidence="2">zdho120</strain>
    </source>
</reference>
<gene>
    <name evidence="1" type="ORF">PHMEG_00024524</name>
</gene>
<dbReference type="AlphaFoldDB" id="A0A225VEA6"/>
<dbReference type="EMBL" id="NBNE01005370">
    <property type="protein sequence ID" value="OWZ03695.1"/>
    <property type="molecule type" value="Genomic_DNA"/>
</dbReference>
<comment type="caution">
    <text evidence="1">The sequence shown here is derived from an EMBL/GenBank/DDBJ whole genome shotgun (WGS) entry which is preliminary data.</text>
</comment>
<protein>
    <submittedName>
        <fullName evidence="1">Cleavage induced protein</fullName>
    </submittedName>
</protein>
<dbReference type="Proteomes" id="UP000198211">
    <property type="component" value="Unassembled WGS sequence"/>
</dbReference>
<name>A0A225VEA6_9STRA</name>
<evidence type="ECO:0000313" key="1">
    <source>
        <dbReference type="EMBL" id="OWZ03695.1"/>
    </source>
</evidence>
<feature type="non-terminal residue" evidence="1">
    <location>
        <position position="213"/>
    </location>
</feature>
<dbReference type="OrthoDB" id="128511at2759"/>
<keyword evidence="2" id="KW-1185">Reference proteome</keyword>
<evidence type="ECO:0000313" key="2">
    <source>
        <dbReference type="Proteomes" id="UP000198211"/>
    </source>
</evidence>
<organism evidence="1 2">
    <name type="scientific">Phytophthora megakarya</name>
    <dbReference type="NCBI Taxonomy" id="4795"/>
    <lineage>
        <taxon>Eukaryota</taxon>
        <taxon>Sar</taxon>
        <taxon>Stramenopiles</taxon>
        <taxon>Oomycota</taxon>
        <taxon>Peronosporomycetes</taxon>
        <taxon>Peronosporales</taxon>
        <taxon>Peronosporaceae</taxon>
        <taxon>Phytophthora</taxon>
    </lineage>
</organism>
<sequence length="213" mass="23607">MLHAGETLFDVGLYHLDDVISPPPPNHGSARRALNVWIKTIRKGQDEDRYLVLGITLLPDLTGVFCSQFGSVLKGENPLSEDAWIIHELSFSAGGLVNEFSNPDTGIETVYDGTRMIACRIEEVERQFPGRTRMMSGDVSGAFHHIPLHAGQVCWYVTQLGVLVVDLCCPFEWRNSQAAYATAGAAINHLYSATTRPSWHYQPIDTTSNFEGK</sequence>
<accession>A0A225VEA6</accession>
<proteinExistence type="predicted"/>